<gene>
    <name evidence="6" type="ORF">JKP88DRAFT_270486</name>
</gene>
<dbReference type="Pfam" id="PF00755">
    <property type="entry name" value="Carn_acyltransf"/>
    <property type="match status" value="1"/>
</dbReference>
<dbReference type="InterPro" id="IPR042231">
    <property type="entry name" value="Cho/carn_acyl_trans_2"/>
</dbReference>
<dbReference type="InterPro" id="IPR000542">
    <property type="entry name" value="Carn_acyl_trans"/>
</dbReference>
<feature type="domain" description="Choline/carnitine acyltransferase" evidence="5">
    <location>
        <begin position="47"/>
        <end position="635"/>
    </location>
</feature>
<dbReference type="GO" id="GO:0006635">
    <property type="term" value="P:fatty acid beta-oxidation"/>
    <property type="evidence" value="ECO:0007669"/>
    <property type="project" value="TreeGrafter"/>
</dbReference>
<keyword evidence="7" id="KW-1185">Reference proteome</keyword>
<dbReference type="Gene3D" id="3.30.559.70">
    <property type="entry name" value="Choline/Carnitine o-acyltransferase, domain 2"/>
    <property type="match status" value="1"/>
</dbReference>
<dbReference type="GO" id="GO:0005739">
    <property type="term" value="C:mitochondrion"/>
    <property type="evidence" value="ECO:0007669"/>
    <property type="project" value="TreeGrafter"/>
</dbReference>
<feature type="active site" description="Proton acceptor" evidence="4">
    <location>
        <position position="360"/>
    </location>
</feature>
<organism evidence="6 7">
    <name type="scientific">Tribonema minus</name>
    <dbReference type="NCBI Taxonomy" id="303371"/>
    <lineage>
        <taxon>Eukaryota</taxon>
        <taxon>Sar</taxon>
        <taxon>Stramenopiles</taxon>
        <taxon>Ochrophyta</taxon>
        <taxon>PX clade</taxon>
        <taxon>Xanthophyceae</taxon>
        <taxon>Tribonematales</taxon>
        <taxon>Tribonemataceae</taxon>
        <taxon>Tribonema</taxon>
    </lineage>
</organism>
<dbReference type="Gene3D" id="3.30.559.10">
    <property type="entry name" value="Chloramphenicol acetyltransferase-like domain"/>
    <property type="match status" value="1"/>
</dbReference>
<evidence type="ECO:0000256" key="1">
    <source>
        <dbReference type="ARBA" id="ARBA00005232"/>
    </source>
</evidence>
<dbReference type="InterPro" id="IPR023213">
    <property type="entry name" value="CAT-like_dom_sf"/>
</dbReference>
<dbReference type="EMBL" id="JAFCMP010000512">
    <property type="protein sequence ID" value="KAG5178828.1"/>
    <property type="molecule type" value="Genomic_DNA"/>
</dbReference>
<dbReference type="OrthoDB" id="240216at2759"/>
<evidence type="ECO:0000259" key="5">
    <source>
        <dbReference type="Pfam" id="PF00755"/>
    </source>
</evidence>
<evidence type="ECO:0000256" key="2">
    <source>
        <dbReference type="ARBA" id="ARBA00022679"/>
    </source>
</evidence>
<keyword evidence="3" id="KW-0012">Acyltransferase</keyword>
<keyword evidence="2 6" id="KW-0808">Transferase</keyword>
<reference evidence="6" key="1">
    <citation type="submission" date="2021-02" db="EMBL/GenBank/DDBJ databases">
        <title>First Annotated Genome of the Yellow-green Alga Tribonema minus.</title>
        <authorList>
            <person name="Mahan K.M."/>
        </authorList>
    </citation>
    <scope>NUCLEOTIDE SEQUENCE</scope>
    <source>
        <strain evidence="6">UTEX B ZZ1240</strain>
    </source>
</reference>
<comment type="similarity">
    <text evidence="1">Belongs to the carnitine/choline acetyltransferase family.</text>
</comment>
<dbReference type="InterPro" id="IPR039551">
    <property type="entry name" value="Cho/carn_acyl_trans"/>
</dbReference>
<dbReference type="PANTHER" id="PTHR22589">
    <property type="entry name" value="CARNITINE O-ACYLTRANSFERASE"/>
    <property type="match status" value="1"/>
</dbReference>
<evidence type="ECO:0000313" key="6">
    <source>
        <dbReference type="EMBL" id="KAG5178828.1"/>
    </source>
</evidence>
<dbReference type="AlphaFoldDB" id="A0A835YQL0"/>
<accession>A0A835YQL0</accession>
<dbReference type="PANTHER" id="PTHR22589:SF16">
    <property type="entry name" value="CARNITINE O-PALMITOYLTRANSFERASE 2, MITOCHONDRIAL"/>
    <property type="match status" value="1"/>
</dbReference>
<name>A0A835YQL0_9STRA</name>
<dbReference type="Proteomes" id="UP000664859">
    <property type="component" value="Unassembled WGS sequence"/>
</dbReference>
<evidence type="ECO:0000256" key="3">
    <source>
        <dbReference type="ARBA" id="ARBA00023315"/>
    </source>
</evidence>
<sequence>MRAVLLRSLRPSGRRALSKHAGKAAAVSQKLKYEDMLLSNPLKLPRLPVPALGATMQRWLDSVRPHAEGDAGKWEHAQKIAKEFEHGEGAELHRRLVEQDASDAAFQGGGHYPHSYIERCWDDMYLEGRWALPINSNPVLVLQPPPKGYSPIDSDPQIATAAAFISSHIKYLSSVTSGAFEVDPGICAYQHALQVGTGRIAQQDRDRVTSHPSSRHIVVIANDRMYDLDVLSPPGKDGTRTHLSPKALARELSRIRAAAKAAGPPKTSVGYLTAVDRNEWANARAILEASGGDNMRSLKTIDSALCVLALEDVPPAKADDVLSDAAARVFLLGEAGRNRWFDKHQLCVLPSGAAAVNFEHSYSDGMAWCRNLGEVWHDMYGVPSKNVRVLAEVPTHDTHPQAKELTWKLSSHVEQAAEAARQTYLKDCAGLGLKVLDFTAFGKGAFKGWKVSPDAGVQMALQTAFYALHGHLPAVYESASTNRFFHGRTETIRSATSESLKLVKALQASSGAGKAERRELLVAAANKHVEVAKAAVAGNGVDRHLAAMKHLAAELAEGGPVMGSQFYADPLYRRSCTWELSTSNVSNPFLSSFSFGPVTGTGYGIGYLIHEKSIPMVVSNFRAATTDASAMAEGIDKALHTISDTLS</sequence>
<evidence type="ECO:0000313" key="7">
    <source>
        <dbReference type="Proteomes" id="UP000664859"/>
    </source>
</evidence>
<dbReference type="SUPFAM" id="SSF52777">
    <property type="entry name" value="CoA-dependent acyltransferases"/>
    <property type="match status" value="2"/>
</dbReference>
<proteinExistence type="inferred from homology"/>
<comment type="caution">
    <text evidence="6">The sequence shown here is derived from an EMBL/GenBank/DDBJ whole genome shotgun (WGS) entry which is preliminary data.</text>
</comment>
<dbReference type="GO" id="GO:0004095">
    <property type="term" value="F:carnitine O-palmitoyltransferase activity"/>
    <property type="evidence" value="ECO:0007669"/>
    <property type="project" value="TreeGrafter"/>
</dbReference>
<evidence type="ECO:0000256" key="4">
    <source>
        <dbReference type="PIRSR" id="PIRSR600542-1"/>
    </source>
</evidence>
<protein>
    <submittedName>
        <fullName evidence="6">Carnitine/choline acetyltransferase</fullName>
    </submittedName>
</protein>